<dbReference type="Proteomes" id="UP001189429">
    <property type="component" value="Unassembled WGS sequence"/>
</dbReference>
<protein>
    <submittedName>
        <fullName evidence="2">Uncharacterized protein</fullName>
    </submittedName>
</protein>
<sequence>RWHHWPSSRRRCPGPCFRCPRPCRPCQWFAPGWSIATLAQAFSATASPRLLSWRQPRLRDHGPPLQRAHDGRRGCPVPPGAARPARPGPEPGRLRCPRGRPHAVGPPPLQARGGQRPHPRLRRCPGRSEHRPGAPGRRRALQGDAGDAGRHPGVRVPRGRVHPRPGRGGGPRAALLLPRGLVLELRGQGAVGRDRPVGPGLLGRGPDGGGLLPHVRDVRDLGRDYQDPLRGRSVRCRGRGRSTAGSAARGTGADLLRCLRRSPYLASARWSLVVFRIFLHSACAQGRACSNLRG</sequence>
<gene>
    <name evidence="2" type="ORF">PCOR1329_LOCUS64488</name>
</gene>
<keyword evidence="3" id="KW-1185">Reference proteome</keyword>
<feature type="region of interest" description="Disordered" evidence="1">
    <location>
        <begin position="53"/>
        <end position="173"/>
    </location>
</feature>
<evidence type="ECO:0000313" key="2">
    <source>
        <dbReference type="EMBL" id="CAK0881744.1"/>
    </source>
</evidence>
<comment type="caution">
    <text evidence="2">The sequence shown here is derived from an EMBL/GenBank/DDBJ whole genome shotgun (WGS) entry which is preliminary data.</text>
</comment>
<reference evidence="2" key="1">
    <citation type="submission" date="2023-10" db="EMBL/GenBank/DDBJ databases">
        <authorList>
            <person name="Chen Y."/>
            <person name="Shah S."/>
            <person name="Dougan E. K."/>
            <person name="Thang M."/>
            <person name="Chan C."/>
        </authorList>
    </citation>
    <scope>NUCLEOTIDE SEQUENCE [LARGE SCALE GENOMIC DNA]</scope>
</reference>
<organism evidence="2 3">
    <name type="scientific">Prorocentrum cordatum</name>
    <dbReference type="NCBI Taxonomy" id="2364126"/>
    <lineage>
        <taxon>Eukaryota</taxon>
        <taxon>Sar</taxon>
        <taxon>Alveolata</taxon>
        <taxon>Dinophyceae</taxon>
        <taxon>Prorocentrales</taxon>
        <taxon>Prorocentraceae</taxon>
        <taxon>Prorocentrum</taxon>
    </lineage>
</organism>
<feature type="compositionally biased region" description="Basic and acidic residues" evidence="1">
    <location>
        <begin position="57"/>
        <end position="73"/>
    </location>
</feature>
<evidence type="ECO:0000313" key="3">
    <source>
        <dbReference type="Proteomes" id="UP001189429"/>
    </source>
</evidence>
<proteinExistence type="predicted"/>
<feature type="compositionally biased region" description="Basic residues" evidence="1">
    <location>
        <begin position="115"/>
        <end position="125"/>
    </location>
</feature>
<evidence type="ECO:0000256" key="1">
    <source>
        <dbReference type="SAM" id="MobiDB-lite"/>
    </source>
</evidence>
<dbReference type="EMBL" id="CAUYUJ010018223">
    <property type="protein sequence ID" value="CAK0881744.1"/>
    <property type="molecule type" value="Genomic_DNA"/>
</dbReference>
<feature type="compositionally biased region" description="Pro residues" evidence="1">
    <location>
        <begin position="76"/>
        <end position="90"/>
    </location>
</feature>
<name>A0ABN9W6I0_9DINO</name>
<accession>A0ABN9W6I0</accession>
<feature type="non-terminal residue" evidence="2">
    <location>
        <position position="1"/>
    </location>
</feature>